<feature type="transmembrane region" description="Helical" evidence="1">
    <location>
        <begin position="155"/>
        <end position="176"/>
    </location>
</feature>
<feature type="transmembrane region" description="Helical" evidence="1">
    <location>
        <begin position="188"/>
        <end position="209"/>
    </location>
</feature>
<dbReference type="PANTHER" id="PTHR37422:SF13">
    <property type="entry name" value="LIPOPOLYSACCHARIDE BIOSYNTHESIS PROTEIN PA4999-RELATED"/>
    <property type="match status" value="1"/>
</dbReference>
<keyword evidence="1" id="KW-0812">Transmembrane</keyword>
<gene>
    <name evidence="2" type="ORF">K4A83_17790</name>
</gene>
<dbReference type="EMBL" id="JAIHOM010000110">
    <property type="protein sequence ID" value="MCW6038109.1"/>
    <property type="molecule type" value="Genomic_DNA"/>
</dbReference>
<evidence type="ECO:0008006" key="4">
    <source>
        <dbReference type="Google" id="ProtNLM"/>
    </source>
</evidence>
<comment type="caution">
    <text evidence="2">The sequence shown here is derived from an EMBL/GenBank/DDBJ whole genome shotgun (WGS) entry which is preliminary data.</text>
</comment>
<keyword evidence="1" id="KW-0472">Membrane</keyword>
<keyword evidence="3" id="KW-1185">Reference proteome</keyword>
<feature type="transmembrane region" description="Helical" evidence="1">
    <location>
        <begin position="478"/>
        <end position="496"/>
    </location>
</feature>
<name>A0ABT3LAG9_9CYAN</name>
<organism evidence="2 3">
    <name type="scientific">Spirulina subsalsa FACHB-351</name>
    <dbReference type="NCBI Taxonomy" id="234711"/>
    <lineage>
        <taxon>Bacteria</taxon>
        <taxon>Bacillati</taxon>
        <taxon>Cyanobacteriota</taxon>
        <taxon>Cyanophyceae</taxon>
        <taxon>Spirulinales</taxon>
        <taxon>Spirulinaceae</taxon>
        <taxon>Spirulina</taxon>
    </lineage>
</organism>
<accession>A0ABT3LAG9</accession>
<reference evidence="2 3" key="1">
    <citation type="submission" date="2021-08" db="EMBL/GenBank/DDBJ databases">
        <title>Draft genome sequence of Spirulina subsalsa with high tolerance to salinity and hype-accumulation of phycocyanin.</title>
        <authorList>
            <person name="Pei H."/>
            <person name="Jiang L."/>
        </authorList>
    </citation>
    <scope>NUCLEOTIDE SEQUENCE [LARGE SCALE GENOMIC DNA]</scope>
    <source>
        <strain evidence="2 3">FACHB-351</strain>
    </source>
</reference>
<sequence length="521" mass="59483">MKIVILVLILFSFVYLFLQSLGTTLQTVDLKNVEQISVFSDVIVGTGGHSLARLIIASFIILSIFYWSFQDWRRSLKAVFFILVIDGALRKWVFPQFSEPLYFLKDFVLLGSYFRYYFFSQSERHYPIKINFTNTAVWVASGWCLFQSFNPYLGSPFVGMLGIKAYLFYIPMIWMLPNLFRSEEELYIFLRNHLILIIPVGILGIIQFGSPADSPINQYIPGTQEPVATFGFAGTTRVRITGTFSYLNSYQGYLSACFGLFIAMLSYPQTSRWVTITYIALFFNVINAFMTGSRTPIIAAIIFLFGFVVIRTLKDPERTFIWLSRLVPFVAVGGSAALIAFRPVIDAFSTRVTSNSDLGERVSLGFSGPFDFMALTQFDGYGTGSTHAGTGTLRYLLGLPMGAPIPIEVEPEMGKIALELGPIGFIFWYGMRVVIIIMLLRTFFHLKRPFLRDLALAGALIHTALFIGHMVFHHTFSVYYWFYTGFIFMLPWLEQIENWRSEQQLMQYYDSASYFPPPPDR</sequence>
<evidence type="ECO:0000256" key="1">
    <source>
        <dbReference type="SAM" id="Phobius"/>
    </source>
</evidence>
<dbReference type="InterPro" id="IPR051533">
    <property type="entry name" value="WaaL-like"/>
</dbReference>
<protein>
    <recommendedName>
        <fullName evidence="4">Oligosaccharide repeat unit polymerase</fullName>
    </recommendedName>
</protein>
<feature type="transmembrane region" description="Helical" evidence="1">
    <location>
        <begin position="320"/>
        <end position="341"/>
    </location>
</feature>
<feature type="transmembrane region" description="Helical" evidence="1">
    <location>
        <begin position="296"/>
        <end position="313"/>
    </location>
</feature>
<feature type="transmembrane region" description="Helical" evidence="1">
    <location>
        <begin position="250"/>
        <end position="266"/>
    </location>
</feature>
<dbReference type="Proteomes" id="UP001526426">
    <property type="component" value="Unassembled WGS sequence"/>
</dbReference>
<feature type="transmembrane region" description="Helical" evidence="1">
    <location>
        <begin position="454"/>
        <end position="472"/>
    </location>
</feature>
<evidence type="ECO:0000313" key="3">
    <source>
        <dbReference type="Proteomes" id="UP001526426"/>
    </source>
</evidence>
<keyword evidence="1" id="KW-1133">Transmembrane helix</keyword>
<feature type="transmembrane region" description="Helical" evidence="1">
    <location>
        <begin position="423"/>
        <end position="442"/>
    </location>
</feature>
<proteinExistence type="predicted"/>
<evidence type="ECO:0000313" key="2">
    <source>
        <dbReference type="EMBL" id="MCW6038109.1"/>
    </source>
</evidence>
<feature type="transmembrane region" description="Helical" evidence="1">
    <location>
        <begin position="51"/>
        <end position="69"/>
    </location>
</feature>
<dbReference type="PANTHER" id="PTHR37422">
    <property type="entry name" value="TEICHURONIC ACID BIOSYNTHESIS PROTEIN TUAE"/>
    <property type="match status" value="1"/>
</dbReference>